<evidence type="ECO:0000313" key="2">
    <source>
        <dbReference type="Proteomes" id="UP000316612"/>
    </source>
</evidence>
<proteinExistence type="predicted"/>
<organism evidence="1 2">
    <name type="scientific">Glutamicibacter uratoxydans</name>
    <name type="common">Arthrobacter uratoxydans</name>
    <dbReference type="NCBI Taxonomy" id="43667"/>
    <lineage>
        <taxon>Bacteria</taxon>
        <taxon>Bacillati</taxon>
        <taxon>Actinomycetota</taxon>
        <taxon>Actinomycetes</taxon>
        <taxon>Micrococcales</taxon>
        <taxon>Micrococcaceae</taxon>
        <taxon>Glutamicibacter</taxon>
    </lineage>
</organism>
<protein>
    <submittedName>
        <fullName evidence="1">Uncharacterized protein</fullName>
    </submittedName>
</protein>
<reference evidence="1 2" key="1">
    <citation type="submission" date="2019-06" db="EMBL/GenBank/DDBJ databases">
        <title>Whole genome shotgun sequence of Glutamicibacter uratoxydans NBRC 15515.</title>
        <authorList>
            <person name="Hosoyama A."/>
            <person name="Uohara A."/>
            <person name="Ohji S."/>
            <person name="Ichikawa N."/>
        </authorList>
    </citation>
    <scope>NUCLEOTIDE SEQUENCE [LARGE SCALE GENOMIC DNA]</scope>
    <source>
        <strain evidence="1 2">NBRC 15515</strain>
    </source>
</reference>
<dbReference type="AlphaFoldDB" id="A0A4Y4DRH8"/>
<comment type="caution">
    <text evidence="1">The sequence shown here is derived from an EMBL/GenBank/DDBJ whole genome shotgun (WGS) entry which is preliminary data.</text>
</comment>
<accession>A0A4Y4DRH8</accession>
<evidence type="ECO:0000313" key="1">
    <source>
        <dbReference type="EMBL" id="GED07952.1"/>
    </source>
</evidence>
<dbReference type="EMBL" id="BJNY01000035">
    <property type="protein sequence ID" value="GED07952.1"/>
    <property type="molecule type" value="Genomic_DNA"/>
</dbReference>
<gene>
    <name evidence="1" type="ORF">AUR04nite_34840</name>
</gene>
<keyword evidence="2" id="KW-1185">Reference proteome</keyword>
<dbReference type="Proteomes" id="UP000316612">
    <property type="component" value="Unassembled WGS sequence"/>
</dbReference>
<sequence length="59" mass="6883">MVTHREEKHTASPYFGDIQGSSSFLRWRKVFHVVIDNQQEHRVGLYAEQIGAELFSSFD</sequence>
<name>A0A4Y4DRH8_GLUUR</name>